<reference evidence="1 2" key="1">
    <citation type="submission" date="2018-08" db="EMBL/GenBank/DDBJ databases">
        <title>A genome reference for cultivated species of the human gut microbiota.</title>
        <authorList>
            <person name="Zou Y."/>
            <person name="Xue W."/>
            <person name="Luo G."/>
        </authorList>
    </citation>
    <scope>NUCLEOTIDE SEQUENCE [LARGE SCALE GENOMIC DNA]</scope>
    <source>
        <strain evidence="1 2">OF01-2LB</strain>
    </source>
</reference>
<organism evidence="1 2">
    <name type="scientific">Clostridium innocuum</name>
    <dbReference type="NCBI Taxonomy" id="1522"/>
    <lineage>
        <taxon>Bacteria</taxon>
        <taxon>Bacillati</taxon>
        <taxon>Bacillota</taxon>
        <taxon>Clostridia</taxon>
        <taxon>Eubacteriales</taxon>
        <taxon>Clostridiaceae</taxon>
        <taxon>Clostridium</taxon>
    </lineage>
</organism>
<gene>
    <name evidence="1" type="ORF">DXA38_21005</name>
</gene>
<protein>
    <recommendedName>
        <fullName evidence="3">Transposase</fullName>
    </recommendedName>
</protein>
<evidence type="ECO:0008006" key="3">
    <source>
        <dbReference type="Google" id="ProtNLM"/>
    </source>
</evidence>
<accession>A0A3E2VH34</accession>
<dbReference type="RefSeq" id="WP_117444886.1">
    <property type="nucleotide sequence ID" value="NZ_JAJFEN010000047.1"/>
</dbReference>
<dbReference type="EMBL" id="QVEV01000057">
    <property type="protein sequence ID" value="RGC09502.1"/>
    <property type="molecule type" value="Genomic_DNA"/>
</dbReference>
<dbReference type="Proteomes" id="UP000260025">
    <property type="component" value="Unassembled WGS sequence"/>
</dbReference>
<sequence length="291" mass="33986">MYEKYKHLLKTDSTERQNETYQTCKARYGGIVLSLDGIQPAKGNEPLYVLREVLCGKVIASISMKNGSSKELKEALEPYVNTDVPILGFVRDRQRSIRKALKELRSDVPYQFCQFHYLKDISKPMIASDRKLKTTIKKNLRGLQAIEVSFKQNEQLEEKEKEIINGYCEAIRSILLEDGKPSLELPGMKIYERLEELKKSFEHSLRMVEQKKRLSVYLKTFPTMINRRNHKRSYHKVQEMYEIIRDIVKSLEKTSFSISQSHEEALKSLLIKAFQEKGQKHGMKGFMENLK</sequence>
<evidence type="ECO:0000313" key="1">
    <source>
        <dbReference type="EMBL" id="RGC09502.1"/>
    </source>
</evidence>
<dbReference type="AlphaFoldDB" id="A0A3E2VH34"/>
<name>A0A3E2VH34_CLOIN</name>
<proteinExistence type="predicted"/>
<evidence type="ECO:0000313" key="2">
    <source>
        <dbReference type="Proteomes" id="UP000260025"/>
    </source>
</evidence>
<dbReference type="OrthoDB" id="2522027at2"/>
<comment type="caution">
    <text evidence="1">The sequence shown here is derived from an EMBL/GenBank/DDBJ whole genome shotgun (WGS) entry which is preliminary data.</text>
</comment>